<keyword evidence="1" id="KW-0732">Signal</keyword>
<organism evidence="2 3">
    <name type="scientific">Tangfeifania diversioriginum</name>
    <dbReference type="NCBI Taxonomy" id="1168035"/>
    <lineage>
        <taxon>Bacteria</taxon>
        <taxon>Pseudomonadati</taxon>
        <taxon>Bacteroidota</taxon>
        <taxon>Bacteroidia</taxon>
        <taxon>Marinilabiliales</taxon>
        <taxon>Prolixibacteraceae</taxon>
        <taxon>Tangfeifania</taxon>
    </lineage>
</organism>
<keyword evidence="3" id="KW-1185">Reference proteome</keyword>
<dbReference type="OrthoDB" id="1550348at2"/>
<evidence type="ECO:0000313" key="2">
    <source>
        <dbReference type="EMBL" id="SHI36809.1"/>
    </source>
</evidence>
<dbReference type="Proteomes" id="UP000184050">
    <property type="component" value="Unassembled WGS sequence"/>
</dbReference>
<dbReference type="EMBL" id="FQZE01000001">
    <property type="protein sequence ID" value="SHI36809.1"/>
    <property type="molecule type" value="Genomic_DNA"/>
</dbReference>
<proteinExistence type="predicted"/>
<reference evidence="2 3" key="1">
    <citation type="submission" date="2016-11" db="EMBL/GenBank/DDBJ databases">
        <authorList>
            <person name="Jaros S."/>
            <person name="Januszkiewicz K."/>
            <person name="Wedrychowicz H."/>
        </authorList>
    </citation>
    <scope>NUCLEOTIDE SEQUENCE [LARGE SCALE GENOMIC DNA]</scope>
    <source>
        <strain evidence="2 3">DSM 27063</strain>
    </source>
</reference>
<dbReference type="STRING" id="1168035.SAMN05444280_101232"/>
<gene>
    <name evidence="2" type="ORF">SAMN05444280_101232</name>
</gene>
<evidence type="ECO:0008006" key="4">
    <source>
        <dbReference type="Google" id="ProtNLM"/>
    </source>
</evidence>
<accession>A0A1M6AJX5</accession>
<sequence length="268" mass="30068">MKNKIQGFLLFFALLIFIAPKTHAEGISVDAGLTPAQDRIIVRMQYRNIINKMGDNKMAMHMMPVVVAYGLSPDITLMMRNGYRAVGTNETMMEMQNSWMDPFFMGKVKLFRHNTRKYVFGLAGFAGTSFPAWNSSAAKTYSPVLGVNASFRPNYWAFDLNSAYEWGNYHTAEKSSEARELQLNLAISRNLLIPGANNLVFAPVQEFSFVRSRPQNGETHSFGFVSPGFQVVSPHFKFEGLYQIPVNSAGTTGMKNGGRLILGVRFMF</sequence>
<evidence type="ECO:0000313" key="3">
    <source>
        <dbReference type="Proteomes" id="UP000184050"/>
    </source>
</evidence>
<protein>
    <recommendedName>
        <fullName evidence="4">MetA-pathway of phenol degradation</fullName>
    </recommendedName>
</protein>
<dbReference type="AlphaFoldDB" id="A0A1M6AJX5"/>
<name>A0A1M6AJX5_9BACT</name>
<feature type="chain" id="PRO_5012793612" description="MetA-pathway of phenol degradation" evidence="1">
    <location>
        <begin position="25"/>
        <end position="268"/>
    </location>
</feature>
<dbReference type="RefSeq" id="WP_073164279.1">
    <property type="nucleotide sequence ID" value="NZ_FQZE01000001.1"/>
</dbReference>
<evidence type="ECO:0000256" key="1">
    <source>
        <dbReference type="SAM" id="SignalP"/>
    </source>
</evidence>
<feature type="signal peptide" evidence="1">
    <location>
        <begin position="1"/>
        <end position="24"/>
    </location>
</feature>